<reference evidence="1 2" key="1">
    <citation type="submission" date="2017-08" db="EMBL/GenBank/DDBJ databases">
        <authorList>
            <person name="de Groot N.N."/>
        </authorList>
    </citation>
    <scope>NUCLEOTIDE SEQUENCE [LARGE SCALE GENOMIC DNA]</scope>
    <source>
        <strain evidence="1 2">DSM 9787</strain>
    </source>
</reference>
<organism evidence="1 2">
    <name type="scientific">Pseudobutyrivibrio ruminis DSM 9787</name>
    <dbReference type="NCBI Taxonomy" id="1123011"/>
    <lineage>
        <taxon>Bacteria</taxon>
        <taxon>Bacillati</taxon>
        <taxon>Bacillota</taxon>
        <taxon>Clostridia</taxon>
        <taxon>Lachnospirales</taxon>
        <taxon>Lachnospiraceae</taxon>
        <taxon>Pseudobutyrivibrio</taxon>
    </lineage>
</organism>
<evidence type="ECO:0000313" key="2">
    <source>
        <dbReference type="Proteomes" id="UP000219563"/>
    </source>
</evidence>
<dbReference type="EMBL" id="OBMR01000014">
    <property type="protein sequence ID" value="SOC16437.1"/>
    <property type="molecule type" value="Genomic_DNA"/>
</dbReference>
<name>A0A285T502_9FIRM</name>
<gene>
    <name evidence="1" type="ORF">SAMN02910411_0401</name>
</gene>
<accession>A0A285T502</accession>
<sequence length="230" mass="26742">MEQIKINKALYDAMEKDKYTEIKKLINGGANPLDSHDDRDLEDSPLAKFLFFASMHVEDNPGSTRITNMFSLLIENHLLDYIIYDEDGSDNLPLWDLEFCCSKDAAVALKKILDAGYTGLSVNELVEHFWTDLFLADFMEFEGWKTDAHIEWGIRMMMLVASYPEILDKNEYIQRCVELKENKASNISFFRNIDGYSIEYDEYTCVEDNKMTGLTVNMKVNNKLIWKIHM</sequence>
<evidence type="ECO:0000313" key="1">
    <source>
        <dbReference type="EMBL" id="SOC16437.1"/>
    </source>
</evidence>
<dbReference type="AlphaFoldDB" id="A0A285T502"/>
<dbReference type="Proteomes" id="UP000219563">
    <property type="component" value="Unassembled WGS sequence"/>
</dbReference>
<protein>
    <submittedName>
        <fullName evidence="1">Uncharacterized protein</fullName>
    </submittedName>
</protein>
<dbReference type="RefSeq" id="WP_097077184.1">
    <property type="nucleotide sequence ID" value="NZ_OBMR01000014.1"/>
</dbReference>
<proteinExistence type="predicted"/>